<feature type="transmembrane region" description="Helical" evidence="9">
    <location>
        <begin position="239"/>
        <end position="258"/>
    </location>
</feature>
<gene>
    <name evidence="11" type="ORF">EU555_09990</name>
</gene>
<feature type="transmembrane region" description="Helical" evidence="9">
    <location>
        <begin position="338"/>
        <end position="357"/>
    </location>
</feature>
<evidence type="ECO:0000256" key="6">
    <source>
        <dbReference type="ARBA" id="ARBA00022840"/>
    </source>
</evidence>
<dbReference type="OrthoDB" id="9805029at2"/>
<keyword evidence="3" id="KW-1003">Cell membrane</keyword>
<feature type="transmembrane region" description="Helical" evidence="9">
    <location>
        <begin position="363"/>
        <end position="380"/>
    </location>
</feature>
<accession>A0A4Z0NTW5</accession>
<comment type="subcellular location">
    <subcellularLocation>
        <location evidence="1">Cell membrane</location>
        <topology evidence="1">Multi-pass membrane protein</topology>
    </subcellularLocation>
</comment>
<feature type="domain" description="ABC transporter" evidence="10">
    <location>
        <begin position="425"/>
        <end position="682"/>
    </location>
</feature>
<organism evidence="11 12">
    <name type="scientific">Methylobacterium nonmethylotrophicum</name>
    <dbReference type="NCBI Taxonomy" id="1141884"/>
    <lineage>
        <taxon>Bacteria</taxon>
        <taxon>Pseudomonadati</taxon>
        <taxon>Pseudomonadota</taxon>
        <taxon>Alphaproteobacteria</taxon>
        <taxon>Hyphomicrobiales</taxon>
        <taxon>Methylobacteriaceae</taxon>
        <taxon>Methylobacterium</taxon>
    </lineage>
</organism>
<dbReference type="InterPro" id="IPR043428">
    <property type="entry name" value="LivM-like"/>
</dbReference>
<dbReference type="Pfam" id="PF02653">
    <property type="entry name" value="BPD_transp_2"/>
    <property type="match status" value="1"/>
</dbReference>
<dbReference type="CDD" id="cd06581">
    <property type="entry name" value="TM_PBP1_LivM_like"/>
    <property type="match status" value="1"/>
</dbReference>
<dbReference type="InterPro" id="IPR003593">
    <property type="entry name" value="AAA+_ATPase"/>
</dbReference>
<dbReference type="SMART" id="SM00382">
    <property type="entry name" value="AAA"/>
    <property type="match status" value="1"/>
</dbReference>
<evidence type="ECO:0000256" key="3">
    <source>
        <dbReference type="ARBA" id="ARBA00022475"/>
    </source>
</evidence>
<dbReference type="Proteomes" id="UP000297535">
    <property type="component" value="Unassembled WGS sequence"/>
</dbReference>
<dbReference type="PANTHER" id="PTHR30482:SF10">
    <property type="entry name" value="HIGH-AFFINITY BRANCHED-CHAIN AMINO ACID TRANSPORT PROTEIN BRAE"/>
    <property type="match status" value="1"/>
</dbReference>
<evidence type="ECO:0000313" key="12">
    <source>
        <dbReference type="Proteomes" id="UP000297535"/>
    </source>
</evidence>
<feature type="transmembrane region" description="Helical" evidence="9">
    <location>
        <begin position="131"/>
        <end position="149"/>
    </location>
</feature>
<dbReference type="SUPFAM" id="SSF52540">
    <property type="entry name" value="P-loop containing nucleoside triphosphate hydrolases"/>
    <property type="match status" value="1"/>
</dbReference>
<feature type="transmembrane region" description="Helical" evidence="9">
    <location>
        <begin position="311"/>
        <end position="331"/>
    </location>
</feature>
<keyword evidence="12" id="KW-1185">Reference proteome</keyword>
<keyword evidence="5" id="KW-0547">Nucleotide-binding</keyword>
<feature type="transmembrane region" description="Helical" evidence="9">
    <location>
        <begin position="104"/>
        <end position="124"/>
    </location>
</feature>
<dbReference type="GO" id="GO:0005524">
    <property type="term" value="F:ATP binding"/>
    <property type="evidence" value="ECO:0007669"/>
    <property type="project" value="UniProtKB-KW"/>
</dbReference>
<comment type="caution">
    <text evidence="11">The sequence shown here is derived from an EMBL/GenBank/DDBJ whole genome shotgun (WGS) entry which is preliminary data.</text>
</comment>
<evidence type="ECO:0000313" key="11">
    <source>
        <dbReference type="EMBL" id="TGE00219.1"/>
    </source>
</evidence>
<keyword evidence="8 9" id="KW-0472">Membrane</keyword>
<feature type="transmembrane region" description="Helical" evidence="9">
    <location>
        <begin position="51"/>
        <end position="72"/>
    </location>
</feature>
<dbReference type="InterPro" id="IPR032823">
    <property type="entry name" value="BCA_ABC_TP_C"/>
</dbReference>
<evidence type="ECO:0000256" key="1">
    <source>
        <dbReference type="ARBA" id="ARBA00004651"/>
    </source>
</evidence>
<proteinExistence type="predicted"/>
<dbReference type="Gene3D" id="3.40.50.300">
    <property type="entry name" value="P-loop containing nucleotide triphosphate hydrolases"/>
    <property type="match status" value="1"/>
</dbReference>
<dbReference type="AlphaFoldDB" id="A0A4Z0NTW5"/>
<dbReference type="PANTHER" id="PTHR30482">
    <property type="entry name" value="HIGH-AFFINITY BRANCHED-CHAIN AMINO ACID TRANSPORT SYSTEM PERMEASE"/>
    <property type="match status" value="1"/>
</dbReference>
<keyword evidence="2" id="KW-0813">Transport</keyword>
<evidence type="ECO:0000259" key="10">
    <source>
        <dbReference type="PROSITE" id="PS50893"/>
    </source>
</evidence>
<feature type="transmembrane region" description="Helical" evidence="9">
    <location>
        <begin position="190"/>
        <end position="209"/>
    </location>
</feature>
<name>A0A4Z0NTW5_9HYPH</name>
<protein>
    <submittedName>
        <fullName evidence="11">Branched-chain amino acid ABC transporter ATP-binding protein/permease</fullName>
    </submittedName>
</protein>
<feature type="transmembrane region" description="Helical" evidence="9">
    <location>
        <begin position="26"/>
        <end position="45"/>
    </location>
</feature>
<dbReference type="GO" id="GO:0016887">
    <property type="term" value="F:ATP hydrolysis activity"/>
    <property type="evidence" value="ECO:0007669"/>
    <property type="project" value="InterPro"/>
</dbReference>
<dbReference type="InterPro" id="IPR027417">
    <property type="entry name" value="P-loop_NTPase"/>
</dbReference>
<keyword evidence="7 9" id="KW-1133">Transmembrane helix</keyword>
<dbReference type="CDD" id="cd03219">
    <property type="entry name" value="ABC_Mj1267_LivG_branched"/>
    <property type="match status" value="1"/>
</dbReference>
<dbReference type="Pfam" id="PF00005">
    <property type="entry name" value="ABC_tran"/>
    <property type="match status" value="1"/>
</dbReference>
<keyword evidence="4 9" id="KW-0812">Transmembrane</keyword>
<dbReference type="Pfam" id="PF12399">
    <property type="entry name" value="BCA_ABC_TP_C"/>
    <property type="match status" value="1"/>
</dbReference>
<dbReference type="GO" id="GO:0015658">
    <property type="term" value="F:branched-chain amino acid transmembrane transporter activity"/>
    <property type="evidence" value="ECO:0007669"/>
    <property type="project" value="InterPro"/>
</dbReference>
<dbReference type="GO" id="GO:0005886">
    <property type="term" value="C:plasma membrane"/>
    <property type="evidence" value="ECO:0007669"/>
    <property type="project" value="UniProtKB-SubCell"/>
</dbReference>
<dbReference type="EMBL" id="SRLB01000006">
    <property type="protein sequence ID" value="TGE00219.1"/>
    <property type="molecule type" value="Genomic_DNA"/>
</dbReference>
<evidence type="ECO:0000256" key="5">
    <source>
        <dbReference type="ARBA" id="ARBA00022741"/>
    </source>
</evidence>
<reference evidence="11 12" key="1">
    <citation type="submission" date="2019-04" db="EMBL/GenBank/DDBJ databases">
        <authorList>
            <person name="Feng G."/>
            <person name="Zhu H."/>
        </authorList>
    </citation>
    <scope>NUCLEOTIDE SEQUENCE [LARGE SCALE GENOMIC DNA]</scope>
    <source>
        <strain evidence="11 12">6HR-1</strain>
    </source>
</reference>
<dbReference type="PROSITE" id="PS50893">
    <property type="entry name" value="ABC_TRANSPORTER_2"/>
    <property type="match status" value="1"/>
</dbReference>
<dbReference type="InterPro" id="IPR001851">
    <property type="entry name" value="ABC_transp_permease"/>
</dbReference>
<evidence type="ECO:0000256" key="2">
    <source>
        <dbReference type="ARBA" id="ARBA00022448"/>
    </source>
</evidence>
<keyword evidence="6 11" id="KW-0067">ATP-binding</keyword>
<evidence type="ECO:0000256" key="4">
    <source>
        <dbReference type="ARBA" id="ARBA00022692"/>
    </source>
</evidence>
<dbReference type="FunFam" id="3.40.50.300:FF:000421">
    <property type="entry name" value="Branched-chain amino acid ABC transporter ATP-binding protein"/>
    <property type="match status" value="1"/>
</dbReference>
<dbReference type="InterPro" id="IPR003439">
    <property type="entry name" value="ABC_transporter-like_ATP-bd"/>
</dbReference>
<feature type="transmembrane region" description="Helical" evidence="9">
    <location>
        <begin position="79"/>
        <end position="98"/>
    </location>
</feature>
<evidence type="ECO:0000256" key="8">
    <source>
        <dbReference type="ARBA" id="ARBA00023136"/>
    </source>
</evidence>
<evidence type="ECO:0000256" key="9">
    <source>
        <dbReference type="SAM" id="Phobius"/>
    </source>
</evidence>
<evidence type="ECO:0000256" key="7">
    <source>
        <dbReference type="ARBA" id="ARBA00022989"/>
    </source>
</evidence>
<sequence>MAQSASAPALARQTAPPVPQAGLGRFVGLLGAVCLVVFLAAFPHVVTSTYYIHLLVVIAIYAILILGLDIVVGYTGQVSLGHAGLFGVGAYAAAVLFLKFKLGLWVGLLAGIGVTAAFGLLLAIPALRVSGPYLAMVTLAFGTIIQIFINEMTELTNGPLGITLPPARVLDFSLIGMQAPWGAAGRRLEFYYLVCACLLLTILVVNRVVRSPFGRAFEALRDSPIACDCMGVSVYRYKVYAFVISAALAGLAGALFAWSERYVAPNSYGFELTVLFLLAVTMGGRKSRSGPLIGAAIIVMMPNILADIGLVRIMAGIIAGLAVVVVGLAFLRRQDNRMTLLIPGALCLAFFPATLAMESVTDFRLTVFGLMILFVVYYLPDGIVGFLREKLPFLRPAHTGATQALSASGEALIRQGGRSGADPLLQVEKAVMQFGGLKALNEVDLAVRPGTIHGLIGPNGSGKSTMMNVLTGIYKPTAGGVTLAAGTEAANGSPGKRLDGRTPSEIALSGVARTFQNVQLFREMTALENVLVGLHHSFQGTLFDAILGTPRRRREEREARARAMAILDFVGLGSLAQVEARNLPYGKQRLLEIGRALALDPVLLLLDEPAAGLTAPDIAELTVIIRKIRDAGITVILIEHHMDVVMGLCDRVSVLDFGHKIAEGGAREVQSDPKVIEAYLGSPVADAAE</sequence>
<dbReference type="RefSeq" id="WP_135414500.1">
    <property type="nucleotide sequence ID" value="NZ_SRLB01000006.1"/>
</dbReference>